<protein>
    <submittedName>
        <fullName evidence="1">Uncharacterized protein</fullName>
    </submittedName>
</protein>
<comment type="caution">
    <text evidence="1">The sequence shown here is derived from an EMBL/GenBank/DDBJ whole genome shotgun (WGS) entry which is preliminary data.</text>
</comment>
<dbReference type="Proteomes" id="UP000786185">
    <property type="component" value="Unassembled WGS sequence"/>
</dbReference>
<evidence type="ECO:0000313" key="1">
    <source>
        <dbReference type="EMBL" id="MBF4435250.1"/>
    </source>
</evidence>
<accession>A0AAW4BBF9</accession>
<sequence>MKAEFEEKDFEAPLYNELRFGSHRIATPGQVFEGKFGIDAAIEAENPIFWDLFGYYDIPKGVVLNDLRWGFMWRKLGKKRRLPTFNTNLLIQAKRPIPLSRASSQLKSYGFKSKHWRFEITEHQQEILEKVSHNLSRKALVIYAAPAFHTLDDLYNHTEAQTVVENSSFVKVDRLRNHKQWSYHQAGTSGIAHSEPEFIEDIPLYSMIEQLAEESVEENQSASENLRYLHEVAVEACQEIQAHNPIAKYYLRLHGRLMRLDELYEVEESIHYSSFNLFCHVVKLKWLVV</sequence>
<name>A0AAW4BBF9_VIBAN</name>
<reference evidence="1" key="1">
    <citation type="journal article" date="2021" name="PeerJ">
        <title>Analysis of 44 Vibrio anguillarum genomes reveals high genetic diversity.</title>
        <authorList>
            <person name="Hansen M.J."/>
            <person name="Dalsgaard I."/>
        </authorList>
    </citation>
    <scope>NUCLEOTIDE SEQUENCE</scope>
    <source>
        <strain evidence="1">850617-1/1</strain>
    </source>
</reference>
<dbReference type="EMBL" id="SCLC01000007">
    <property type="protein sequence ID" value="MBF4435250.1"/>
    <property type="molecule type" value="Genomic_DNA"/>
</dbReference>
<proteinExistence type="predicted"/>
<evidence type="ECO:0000313" key="2">
    <source>
        <dbReference type="Proteomes" id="UP000786185"/>
    </source>
</evidence>
<dbReference type="AlphaFoldDB" id="A0AAW4BBF9"/>
<organism evidence="1 2">
    <name type="scientific">Vibrio anguillarum</name>
    <name type="common">Listonella anguillarum</name>
    <dbReference type="NCBI Taxonomy" id="55601"/>
    <lineage>
        <taxon>Bacteria</taxon>
        <taxon>Pseudomonadati</taxon>
        <taxon>Pseudomonadota</taxon>
        <taxon>Gammaproteobacteria</taxon>
        <taxon>Vibrionales</taxon>
        <taxon>Vibrionaceae</taxon>
        <taxon>Vibrio</taxon>
    </lineage>
</organism>
<gene>
    <name evidence="1" type="ORF">ERJ77_12105</name>
</gene>